<gene>
    <name evidence="6" type="ORF">ENL70_03370</name>
</gene>
<keyword evidence="4" id="KW-1133">Transmembrane helix</keyword>
<dbReference type="InterPro" id="IPR029044">
    <property type="entry name" value="Nucleotide-diphossugar_trans"/>
</dbReference>
<evidence type="ECO:0000259" key="5">
    <source>
        <dbReference type="Pfam" id="PF00535"/>
    </source>
</evidence>
<dbReference type="AlphaFoldDB" id="A0A7C5PQ87"/>
<evidence type="ECO:0000256" key="4">
    <source>
        <dbReference type="SAM" id="Phobius"/>
    </source>
</evidence>
<keyword evidence="4" id="KW-0472">Membrane</keyword>
<sequence>MVFFAYLFYLFRRIKEIDNETSFELREDKSNNVVREFSLLVCAHNEESVIESTLKKIVELEGKFEIIVVDDRSKDKTGKIVDDFISNYKRKFEFDGKENLNSLNDYKEMKVLHRAYDSKPGKSASLNDGIRLCTGEYIIVLDADSYFDDKKALIKLSDYVNTYWPDAVQLRKISSNPGYNLISYLSFLELCLDSFMQKARNAFGGAVELRGTGMVIRRSVLIEVGGFDEESITDDLEMSSRLFFNKKKIVFLETPFVYEQTVFDIRSWWAQRFRWLEGSLRRYIKYSVLILKRMLSNRTDISFKAVSLESTKSNLDFFLFFISEFLIPFFAILSIFEELGLLIFGKGDILIILAILLSYPVVIFPVSLFFLKDYFNMNFIRRVLISLIFSCYMLTWMFIMLFVFKKILFEKKSSTWISPKRLGGV</sequence>
<keyword evidence="2" id="KW-0328">Glycosyltransferase</keyword>
<dbReference type="Gene3D" id="3.90.550.10">
    <property type="entry name" value="Spore Coat Polysaccharide Biosynthesis Protein SpsA, Chain A"/>
    <property type="match status" value="1"/>
</dbReference>
<protein>
    <submittedName>
        <fullName evidence="6">Glycosyltransferase family 2 protein</fullName>
    </submittedName>
</protein>
<dbReference type="PANTHER" id="PTHR43630">
    <property type="entry name" value="POLY-BETA-1,6-N-ACETYL-D-GLUCOSAMINE SYNTHASE"/>
    <property type="match status" value="1"/>
</dbReference>
<comment type="caution">
    <text evidence="6">The sequence shown here is derived from an EMBL/GenBank/DDBJ whole genome shotgun (WGS) entry which is preliminary data.</text>
</comment>
<dbReference type="PANTHER" id="PTHR43630:SF1">
    <property type="entry name" value="POLY-BETA-1,6-N-ACETYL-D-GLUCOSAMINE SYNTHASE"/>
    <property type="match status" value="1"/>
</dbReference>
<dbReference type="InterPro" id="IPR001173">
    <property type="entry name" value="Glyco_trans_2-like"/>
</dbReference>
<feature type="transmembrane region" description="Helical" evidence="4">
    <location>
        <begin position="383"/>
        <end position="404"/>
    </location>
</feature>
<evidence type="ECO:0000256" key="3">
    <source>
        <dbReference type="ARBA" id="ARBA00022679"/>
    </source>
</evidence>
<feature type="transmembrane region" description="Helical" evidence="4">
    <location>
        <begin position="348"/>
        <end position="371"/>
    </location>
</feature>
<keyword evidence="3 6" id="KW-0808">Transferase</keyword>
<reference evidence="6" key="1">
    <citation type="journal article" date="2020" name="mSystems">
        <title>Genome- and Community-Level Interaction Insights into Carbon Utilization and Element Cycling Functions of Hydrothermarchaeota in Hydrothermal Sediment.</title>
        <authorList>
            <person name="Zhou Z."/>
            <person name="Liu Y."/>
            <person name="Xu W."/>
            <person name="Pan J."/>
            <person name="Luo Z.H."/>
            <person name="Li M."/>
        </authorList>
    </citation>
    <scope>NUCLEOTIDE SEQUENCE [LARGE SCALE GENOMIC DNA]</scope>
    <source>
        <strain evidence="6">SpSt-1019</strain>
    </source>
</reference>
<evidence type="ECO:0000313" key="6">
    <source>
        <dbReference type="EMBL" id="HHI65574.1"/>
    </source>
</evidence>
<proteinExistence type="inferred from homology"/>
<dbReference type="GO" id="GO:0016757">
    <property type="term" value="F:glycosyltransferase activity"/>
    <property type="evidence" value="ECO:0007669"/>
    <property type="project" value="UniProtKB-KW"/>
</dbReference>
<feature type="domain" description="Glycosyltransferase 2-like" evidence="5">
    <location>
        <begin position="38"/>
        <end position="224"/>
    </location>
</feature>
<feature type="transmembrane region" description="Helical" evidence="4">
    <location>
        <begin position="317"/>
        <end position="336"/>
    </location>
</feature>
<evidence type="ECO:0000256" key="2">
    <source>
        <dbReference type="ARBA" id="ARBA00022676"/>
    </source>
</evidence>
<keyword evidence="4" id="KW-0812">Transmembrane</keyword>
<accession>A0A7C5PQ87</accession>
<organism evidence="6">
    <name type="scientific">Thermodesulfobium narugense</name>
    <dbReference type="NCBI Taxonomy" id="184064"/>
    <lineage>
        <taxon>Bacteria</taxon>
        <taxon>Pseudomonadati</taxon>
        <taxon>Thermodesulfobiota</taxon>
        <taxon>Thermodesulfobiia</taxon>
        <taxon>Thermodesulfobiales</taxon>
        <taxon>Thermodesulfobiaceae</taxon>
        <taxon>Thermodesulfobium</taxon>
    </lineage>
</organism>
<comment type="similarity">
    <text evidence="1">Belongs to the glycosyltransferase 2 family.</text>
</comment>
<dbReference type="SUPFAM" id="SSF53448">
    <property type="entry name" value="Nucleotide-diphospho-sugar transferases"/>
    <property type="match status" value="1"/>
</dbReference>
<dbReference type="CDD" id="cd06423">
    <property type="entry name" value="CESA_like"/>
    <property type="match status" value="1"/>
</dbReference>
<name>A0A7C5PQ87_9BACT</name>
<dbReference type="EMBL" id="DRUY01000117">
    <property type="protein sequence ID" value="HHI65574.1"/>
    <property type="molecule type" value="Genomic_DNA"/>
</dbReference>
<dbReference type="Pfam" id="PF00535">
    <property type="entry name" value="Glycos_transf_2"/>
    <property type="match status" value="1"/>
</dbReference>
<evidence type="ECO:0000256" key="1">
    <source>
        <dbReference type="ARBA" id="ARBA00006739"/>
    </source>
</evidence>